<evidence type="ECO:0000313" key="4">
    <source>
        <dbReference type="EMBL" id="CAF3307161.1"/>
    </source>
</evidence>
<gene>
    <name evidence="4" type="ORF">TIS948_LOCUS18922</name>
    <name evidence="5" type="ORF">UJA718_LOCUS15348</name>
</gene>
<keyword evidence="1" id="KW-0694">RNA-binding</keyword>
<evidence type="ECO:0000313" key="7">
    <source>
        <dbReference type="Proteomes" id="UP000663873"/>
    </source>
</evidence>
<accession>A0A817SUH3</accession>
<protein>
    <recommendedName>
        <fullName evidence="3">RRM domain-containing protein</fullName>
    </recommendedName>
</protein>
<organism evidence="4 6">
    <name type="scientific">Rotaria socialis</name>
    <dbReference type="NCBI Taxonomy" id="392032"/>
    <lineage>
        <taxon>Eukaryota</taxon>
        <taxon>Metazoa</taxon>
        <taxon>Spiralia</taxon>
        <taxon>Gnathifera</taxon>
        <taxon>Rotifera</taxon>
        <taxon>Eurotatoria</taxon>
        <taxon>Bdelloidea</taxon>
        <taxon>Philodinida</taxon>
        <taxon>Philodinidae</taxon>
        <taxon>Rotaria</taxon>
    </lineage>
</organism>
<evidence type="ECO:0000256" key="1">
    <source>
        <dbReference type="PROSITE-ProRule" id="PRU00176"/>
    </source>
</evidence>
<feature type="compositionally biased region" description="Low complexity" evidence="2">
    <location>
        <begin position="150"/>
        <end position="159"/>
    </location>
</feature>
<name>A0A817SUH3_9BILA</name>
<sequence>MDNHKLFVGNMAARITQLDLWRFFSSYGLIDECAKFHESYAFIRYVHVDDAKRARQETHGAMLKGRKLKVEFAANLNRSNSSSATDQQKYLYVEPLRRSGNRAIYYSPSKSSPTISDHKKVHNRIFSSNLSNGEEFLTPDLLRLAGIQSSSSSSSSSSSDDGYETNSSPILNNSCDSRFFPMSTRQDNIYSNTLSDQSNSRNADTYLLSLDFARIRLFSDVSSGFGDESNLFIE</sequence>
<evidence type="ECO:0000313" key="6">
    <source>
        <dbReference type="Proteomes" id="UP000663825"/>
    </source>
</evidence>
<dbReference type="Pfam" id="PF00076">
    <property type="entry name" value="RRM_1"/>
    <property type="match status" value="1"/>
</dbReference>
<feature type="domain" description="RRM" evidence="3">
    <location>
        <begin position="4"/>
        <end position="75"/>
    </location>
</feature>
<dbReference type="SMART" id="SM00360">
    <property type="entry name" value="RRM"/>
    <property type="match status" value="1"/>
</dbReference>
<dbReference type="GO" id="GO:0003723">
    <property type="term" value="F:RNA binding"/>
    <property type="evidence" value="ECO:0007669"/>
    <property type="project" value="UniProtKB-UniRule"/>
</dbReference>
<reference evidence="4" key="1">
    <citation type="submission" date="2021-02" db="EMBL/GenBank/DDBJ databases">
        <authorList>
            <person name="Nowell W R."/>
        </authorList>
    </citation>
    <scope>NUCLEOTIDE SEQUENCE</scope>
</reference>
<dbReference type="EMBL" id="CAJNXB010003305">
    <property type="protein sequence ID" value="CAF3307161.1"/>
    <property type="molecule type" value="Genomic_DNA"/>
</dbReference>
<dbReference type="InterPro" id="IPR012677">
    <property type="entry name" value="Nucleotide-bd_a/b_plait_sf"/>
</dbReference>
<dbReference type="InterPro" id="IPR000504">
    <property type="entry name" value="RRM_dom"/>
</dbReference>
<dbReference type="CDD" id="cd00590">
    <property type="entry name" value="RRM_SF"/>
    <property type="match status" value="1"/>
</dbReference>
<dbReference type="SUPFAM" id="SSF54928">
    <property type="entry name" value="RNA-binding domain, RBD"/>
    <property type="match status" value="1"/>
</dbReference>
<evidence type="ECO:0000259" key="3">
    <source>
        <dbReference type="PROSITE" id="PS50102"/>
    </source>
</evidence>
<dbReference type="PANTHER" id="PTHR23147">
    <property type="entry name" value="SERINE/ARGININE RICH SPLICING FACTOR"/>
    <property type="match status" value="1"/>
</dbReference>
<dbReference type="Gene3D" id="3.30.70.330">
    <property type="match status" value="1"/>
</dbReference>
<feature type="region of interest" description="Disordered" evidence="2">
    <location>
        <begin position="150"/>
        <end position="170"/>
    </location>
</feature>
<evidence type="ECO:0000256" key="2">
    <source>
        <dbReference type="SAM" id="MobiDB-lite"/>
    </source>
</evidence>
<proteinExistence type="predicted"/>
<dbReference type="AlphaFoldDB" id="A0A817SUH3"/>
<dbReference type="OrthoDB" id="439808at2759"/>
<dbReference type="EMBL" id="CAJOBP010002259">
    <property type="protein sequence ID" value="CAF4344158.1"/>
    <property type="molecule type" value="Genomic_DNA"/>
</dbReference>
<dbReference type="PROSITE" id="PS50102">
    <property type="entry name" value="RRM"/>
    <property type="match status" value="1"/>
</dbReference>
<keyword evidence="7" id="KW-1185">Reference proteome</keyword>
<dbReference type="Proteomes" id="UP000663873">
    <property type="component" value="Unassembled WGS sequence"/>
</dbReference>
<evidence type="ECO:0000313" key="5">
    <source>
        <dbReference type="EMBL" id="CAF4344158.1"/>
    </source>
</evidence>
<dbReference type="InterPro" id="IPR035979">
    <property type="entry name" value="RBD_domain_sf"/>
</dbReference>
<dbReference type="InterPro" id="IPR050907">
    <property type="entry name" value="SRSF"/>
</dbReference>
<comment type="caution">
    <text evidence="4">The sequence shown here is derived from an EMBL/GenBank/DDBJ whole genome shotgun (WGS) entry which is preliminary data.</text>
</comment>
<dbReference type="Proteomes" id="UP000663825">
    <property type="component" value="Unassembled WGS sequence"/>
</dbReference>